<dbReference type="PANTHER" id="PTHR21749">
    <property type="entry name" value="PRION-LIKE- Q/N-RICH -DOMAIN-BEARING PROTEIN PROTEIN 24"/>
    <property type="match status" value="1"/>
</dbReference>
<dbReference type="EMBL" id="JAVFWL010000001">
    <property type="protein sequence ID" value="KAK6730170.1"/>
    <property type="molecule type" value="Genomic_DNA"/>
</dbReference>
<reference evidence="2 3" key="1">
    <citation type="submission" date="2023-08" db="EMBL/GenBank/DDBJ databases">
        <title>A Necator americanus chromosomal reference genome.</title>
        <authorList>
            <person name="Ilik V."/>
            <person name="Petrzelkova K.J."/>
            <person name="Pardy F."/>
            <person name="Fuh T."/>
            <person name="Niatou-Singa F.S."/>
            <person name="Gouil Q."/>
            <person name="Baker L."/>
            <person name="Ritchie M.E."/>
            <person name="Jex A.R."/>
            <person name="Gazzola D."/>
            <person name="Li H."/>
            <person name="Toshio Fujiwara R."/>
            <person name="Zhan B."/>
            <person name="Aroian R.V."/>
            <person name="Pafco B."/>
            <person name="Schwarz E.M."/>
        </authorList>
    </citation>
    <scope>NUCLEOTIDE SEQUENCE [LARGE SCALE GENOMIC DNA]</scope>
    <source>
        <strain evidence="2 3">Aroian</strain>
        <tissue evidence="2">Whole animal</tissue>
    </source>
</reference>
<feature type="region of interest" description="Disordered" evidence="1">
    <location>
        <begin position="9"/>
        <end position="38"/>
    </location>
</feature>
<feature type="region of interest" description="Disordered" evidence="1">
    <location>
        <begin position="246"/>
        <end position="273"/>
    </location>
</feature>
<sequence length="273" mass="30473">MCIRTCIRRDHRGSDNPEREGREDRVQRHRRERDEAMPTAHTRVQTYSLEEEQLTAGIGRIGRSGSMPALIVFVTHVLTSIYEKVDISHILTSFFPVTKMKAYLISAFLLLLVQHCSAIECYTGLKLIAGQSLGSETIQCDNSNAYCYNMTANAANVVDVLKAGCSLWRCMFARDKCISTVFQNIPISLCCCSTNRCNVGGSGGFQSVLGDIWKQVIGGWNAKPEQGQNHEVKKQWTKDEVAAKFRSADLDDDHPVSTTRGNRHSTQGEIEIP</sequence>
<organism evidence="2 3">
    <name type="scientific">Necator americanus</name>
    <name type="common">Human hookworm</name>
    <dbReference type="NCBI Taxonomy" id="51031"/>
    <lineage>
        <taxon>Eukaryota</taxon>
        <taxon>Metazoa</taxon>
        <taxon>Ecdysozoa</taxon>
        <taxon>Nematoda</taxon>
        <taxon>Chromadorea</taxon>
        <taxon>Rhabditida</taxon>
        <taxon>Rhabditina</taxon>
        <taxon>Rhabditomorpha</taxon>
        <taxon>Strongyloidea</taxon>
        <taxon>Ancylostomatidae</taxon>
        <taxon>Bunostominae</taxon>
        <taxon>Necator</taxon>
    </lineage>
</organism>
<evidence type="ECO:0000313" key="2">
    <source>
        <dbReference type="EMBL" id="KAK6730170.1"/>
    </source>
</evidence>
<comment type="caution">
    <text evidence="2">The sequence shown here is derived from an EMBL/GenBank/DDBJ whole genome shotgun (WGS) entry which is preliminary data.</text>
</comment>
<accession>A0ABR1BY81</accession>
<dbReference type="PANTHER" id="PTHR21749:SF8">
    <property type="entry name" value="ACTIVIN_RECP DOMAIN-CONTAINING PROTEIN"/>
    <property type="match status" value="1"/>
</dbReference>
<dbReference type="Gene3D" id="2.10.60.10">
    <property type="entry name" value="CD59"/>
    <property type="match status" value="1"/>
</dbReference>
<gene>
    <name evidence="2" type="primary">Necator_chrI.g3063</name>
    <name evidence="2" type="ORF">RB195_006934</name>
</gene>
<evidence type="ECO:0000256" key="1">
    <source>
        <dbReference type="SAM" id="MobiDB-lite"/>
    </source>
</evidence>
<dbReference type="Proteomes" id="UP001303046">
    <property type="component" value="Unassembled WGS sequence"/>
</dbReference>
<dbReference type="SUPFAM" id="SSF57302">
    <property type="entry name" value="Snake toxin-like"/>
    <property type="match status" value="1"/>
</dbReference>
<evidence type="ECO:0008006" key="4">
    <source>
        <dbReference type="Google" id="ProtNLM"/>
    </source>
</evidence>
<protein>
    <recommendedName>
        <fullName evidence="4">ET module</fullName>
    </recommendedName>
</protein>
<feature type="compositionally biased region" description="Basic and acidic residues" evidence="1">
    <location>
        <begin position="246"/>
        <end position="255"/>
    </location>
</feature>
<proteinExistence type="predicted"/>
<keyword evidence="3" id="KW-1185">Reference proteome</keyword>
<feature type="compositionally biased region" description="Basic and acidic residues" evidence="1">
    <location>
        <begin position="12"/>
        <end position="36"/>
    </location>
</feature>
<feature type="compositionally biased region" description="Polar residues" evidence="1">
    <location>
        <begin position="256"/>
        <end position="273"/>
    </location>
</feature>
<name>A0ABR1BY81_NECAM</name>
<dbReference type="InterPro" id="IPR045860">
    <property type="entry name" value="Snake_toxin-like_sf"/>
</dbReference>
<evidence type="ECO:0000313" key="3">
    <source>
        <dbReference type="Proteomes" id="UP001303046"/>
    </source>
</evidence>